<dbReference type="Pfam" id="PF01190">
    <property type="entry name" value="Pollen_Ole_e_1"/>
    <property type="match status" value="1"/>
</dbReference>
<dbReference type="PANTHER" id="PTHR33470:SF29">
    <property type="entry name" value="POLLEN OLE E 1 ALLERGEN AND EXTENSIN FAMILY PROTEIN"/>
    <property type="match status" value="1"/>
</dbReference>
<evidence type="ECO:0000313" key="3">
    <source>
        <dbReference type="EMBL" id="KAG0484419.1"/>
    </source>
</evidence>
<evidence type="ECO:0000313" key="4">
    <source>
        <dbReference type="Proteomes" id="UP000636800"/>
    </source>
</evidence>
<proteinExistence type="predicted"/>
<dbReference type="OrthoDB" id="310895at2759"/>
<reference evidence="3 4" key="1">
    <citation type="journal article" date="2020" name="Nat. Food">
        <title>A phased Vanilla planifolia genome enables genetic improvement of flavour and production.</title>
        <authorList>
            <person name="Hasing T."/>
            <person name="Tang H."/>
            <person name="Brym M."/>
            <person name="Khazi F."/>
            <person name="Huang T."/>
            <person name="Chambers A.H."/>
        </authorList>
    </citation>
    <scope>NUCLEOTIDE SEQUENCE [LARGE SCALE GENOMIC DNA]</scope>
    <source>
        <tissue evidence="3">Leaf</tissue>
    </source>
</reference>
<comment type="caution">
    <text evidence="3">The sequence shown here is derived from an EMBL/GenBank/DDBJ whole genome shotgun (WGS) entry which is preliminary data.</text>
</comment>
<dbReference type="PANTHER" id="PTHR33470">
    <property type="entry name" value="OS01G0164075 PROTEIN"/>
    <property type="match status" value="1"/>
</dbReference>
<feature type="chain" id="PRO_5032557174" description="Pollen Ole e 1 allergen and extensin family protein" evidence="2">
    <location>
        <begin position="24"/>
        <end position="186"/>
    </location>
</feature>
<protein>
    <recommendedName>
        <fullName evidence="5">Pollen Ole e 1 allergen and extensin family protein</fullName>
    </recommendedName>
</protein>
<evidence type="ECO:0008006" key="5">
    <source>
        <dbReference type="Google" id="ProtNLM"/>
    </source>
</evidence>
<keyword evidence="1 2" id="KW-0732">Signal</keyword>
<keyword evidence="4" id="KW-1185">Reference proteome</keyword>
<evidence type="ECO:0000256" key="2">
    <source>
        <dbReference type="SAM" id="SignalP"/>
    </source>
</evidence>
<evidence type="ECO:0000256" key="1">
    <source>
        <dbReference type="ARBA" id="ARBA00022729"/>
    </source>
</evidence>
<accession>A0A835V210</accession>
<dbReference type="GO" id="GO:0071944">
    <property type="term" value="C:cell periphery"/>
    <property type="evidence" value="ECO:0007669"/>
    <property type="project" value="TreeGrafter"/>
</dbReference>
<dbReference type="EMBL" id="JADCNL010000004">
    <property type="protein sequence ID" value="KAG0484419.1"/>
    <property type="molecule type" value="Genomic_DNA"/>
</dbReference>
<organism evidence="3 4">
    <name type="scientific">Vanilla planifolia</name>
    <name type="common">Vanilla</name>
    <dbReference type="NCBI Taxonomy" id="51239"/>
    <lineage>
        <taxon>Eukaryota</taxon>
        <taxon>Viridiplantae</taxon>
        <taxon>Streptophyta</taxon>
        <taxon>Embryophyta</taxon>
        <taxon>Tracheophyta</taxon>
        <taxon>Spermatophyta</taxon>
        <taxon>Magnoliopsida</taxon>
        <taxon>Liliopsida</taxon>
        <taxon>Asparagales</taxon>
        <taxon>Orchidaceae</taxon>
        <taxon>Vanilloideae</taxon>
        <taxon>Vanilleae</taxon>
        <taxon>Vanilla</taxon>
    </lineage>
</organism>
<gene>
    <name evidence="3" type="ORF">HPP92_008498</name>
</gene>
<dbReference type="AlphaFoldDB" id="A0A835V210"/>
<feature type="signal peptide" evidence="2">
    <location>
        <begin position="1"/>
        <end position="23"/>
    </location>
</feature>
<sequence>MGRTPSAGMLLFLALALLVSAAAGELTWKRKDSKNVHITGKVMCQDCSMGWTQWANGAKPLKGSRVAVTCMDARRHVVYYGSDETDAKGEFDLEVELSRRSDGGVSSAAKEIDPKGCAVRLVSSPDDDCGVMTDFGGGRKGVRLTRPSHVYPGVLRYTVGPFFFTSPMCDEPDTSTGGGAPPRGGY</sequence>
<name>A0A835V210_VANPL</name>
<dbReference type="Proteomes" id="UP000636800">
    <property type="component" value="Unassembled WGS sequence"/>
</dbReference>